<dbReference type="Proteomes" id="UP000663828">
    <property type="component" value="Unassembled WGS sequence"/>
</dbReference>
<sequence>MYCWYLCRLDSFINSGERKRVYTFPLTISFTIYYASNAWLNELVTGGGQPWYVANRVITNIRPDGFINTSPTAVTLPIIYKQINIQHVDVVQMSDVDATIPMSSVPLQFLFYGYPAPTGCSTPSQIIGNRPNRACIGTSVGSDVTEYVIVETYCPGQTIVNFITSTPIGIKEKVQFLIQVLEYVPVVPISVSSRTQRALSSGLLSFSITRVFILRLPVTAVLIRNSKVGTWSQLSIPLDTARRVLLKTRIGTHPSTNMESFYSNIVLTSPTTFKLRNTILLTLHRSMTFLSYHSIKYPSSASP</sequence>
<name>A0A816B4G2_ADIRI</name>
<accession>A0A816B4G2</accession>
<organism evidence="1 2">
    <name type="scientific">Adineta ricciae</name>
    <name type="common">Rotifer</name>
    <dbReference type="NCBI Taxonomy" id="249248"/>
    <lineage>
        <taxon>Eukaryota</taxon>
        <taxon>Metazoa</taxon>
        <taxon>Spiralia</taxon>
        <taxon>Gnathifera</taxon>
        <taxon>Rotifera</taxon>
        <taxon>Eurotatoria</taxon>
        <taxon>Bdelloidea</taxon>
        <taxon>Adinetida</taxon>
        <taxon>Adinetidae</taxon>
        <taxon>Adineta</taxon>
    </lineage>
</organism>
<reference evidence="1" key="1">
    <citation type="submission" date="2021-02" db="EMBL/GenBank/DDBJ databases">
        <authorList>
            <person name="Nowell W R."/>
        </authorList>
    </citation>
    <scope>NUCLEOTIDE SEQUENCE</scope>
</reference>
<dbReference type="AlphaFoldDB" id="A0A816B4G2"/>
<gene>
    <name evidence="1" type="ORF">XAT740_LOCUS48222</name>
</gene>
<dbReference type="EMBL" id="CAJNOR010006869">
    <property type="protein sequence ID" value="CAF1605432.1"/>
    <property type="molecule type" value="Genomic_DNA"/>
</dbReference>
<evidence type="ECO:0000313" key="2">
    <source>
        <dbReference type="Proteomes" id="UP000663828"/>
    </source>
</evidence>
<comment type="caution">
    <text evidence="1">The sequence shown here is derived from an EMBL/GenBank/DDBJ whole genome shotgun (WGS) entry which is preliminary data.</text>
</comment>
<evidence type="ECO:0000313" key="1">
    <source>
        <dbReference type="EMBL" id="CAF1605432.1"/>
    </source>
</evidence>
<keyword evidence="2" id="KW-1185">Reference proteome</keyword>
<protein>
    <submittedName>
        <fullName evidence="1">Uncharacterized protein</fullName>
    </submittedName>
</protein>
<proteinExistence type="predicted"/>